<evidence type="ECO:0000256" key="5">
    <source>
        <dbReference type="PIRSR" id="PIRSR001221-1"/>
    </source>
</evidence>
<protein>
    <recommendedName>
        <fullName evidence="3">amidase</fullName>
        <ecNumber evidence="3">3.5.1.4</ecNumber>
    </recommendedName>
</protein>
<dbReference type="GO" id="GO:0004040">
    <property type="term" value="F:amidase activity"/>
    <property type="evidence" value="ECO:0007669"/>
    <property type="project" value="UniProtKB-EC"/>
</dbReference>
<organism evidence="8 9">
    <name type="scientific">Cordyceps confragosa</name>
    <name type="common">Lecanicillium lecanii</name>
    <dbReference type="NCBI Taxonomy" id="2714763"/>
    <lineage>
        <taxon>Eukaryota</taxon>
        <taxon>Fungi</taxon>
        <taxon>Dikarya</taxon>
        <taxon>Ascomycota</taxon>
        <taxon>Pezizomycotina</taxon>
        <taxon>Sordariomycetes</taxon>
        <taxon>Hypocreomycetidae</taxon>
        <taxon>Hypocreales</taxon>
        <taxon>Cordycipitaceae</taxon>
        <taxon>Akanthomyces</taxon>
    </lineage>
</organism>
<dbReference type="OMA" id="AQVATNC"/>
<dbReference type="AlphaFoldDB" id="A0A179II60"/>
<dbReference type="PIRSF" id="PIRSF001221">
    <property type="entry name" value="Amidase_fungi"/>
    <property type="match status" value="1"/>
</dbReference>
<dbReference type="Gene3D" id="3.90.1300.10">
    <property type="entry name" value="Amidase signature (AS) domain"/>
    <property type="match status" value="1"/>
</dbReference>
<proteinExistence type="inferred from homology"/>
<accession>A0A179II60</accession>
<feature type="binding site" evidence="6">
    <location>
        <position position="176"/>
    </location>
    <ligand>
        <name>substrate</name>
    </ligand>
</feature>
<comment type="caution">
    <text evidence="8">The sequence shown here is derived from an EMBL/GenBank/DDBJ whole genome shotgun (WGS) entry which is preliminary data.</text>
</comment>
<keyword evidence="9" id="KW-1185">Reference proteome</keyword>
<dbReference type="PROSITE" id="PS00571">
    <property type="entry name" value="AMIDASES"/>
    <property type="match status" value="1"/>
</dbReference>
<evidence type="ECO:0000259" key="7">
    <source>
        <dbReference type="Pfam" id="PF01425"/>
    </source>
</evidence>
<evidence type="ECO:0000256" key="6">
    <source>
        <dbReference type="PIRSR" id="PIRSR001221-2"/>
    </source>
</evidence>
<evidence type="ECO:0000256" key="1">
    <source>
        <dbReference type="ARBA" id="ARBA00001311"/>
    </source>
</evidence>
<dbReference type="InterPro" id="IPR036928">
    <property type="entry name" value="AS_sf"/>
</dbReference>
<gene>
    <name evidence="8" type="ORF">LLEC1_03370</name>
</gene>
<evidence type="ECO:0000256" key="2">
    <source>
        <dbReference type="ARBA" id="ARBA00009199"/>
    </source>
</evidence>
<feature type="active site" description="Acyl-ester intermediate" evidence="5">
    <location>
        <position position="226"/>
    </location>
</feature>
<evidence type="ECO:0000256" key="4">
    <source>
        <dbReference type="ARBA" id="ARBA00022801"/>
    </source>
</evidence>
<feature type="binding site" evidence="6">
    <location>
        <begin position="223"/>
        <end position="226"/>
    </location>
    <ligand>
        <name>substrate</name>
    </ligand>
</feature>
<dbReference type="EMBL" id="LUKN01000737">
    <property type="protein sequence ID" value="OAR02346.1"/>
    <property type="molecule type" value="Genomic_DNA"/>
</dbReference>
<comment type="catalytic activity">
    <reaction evidence="1">
        <text>a monocarboxylic acid amide + H2O = a monocarboxylate + NH4(+)</text>
        <dbReference type="Rhea" id="RHEA:12020"/>
        <dbReference type="ChEBI" id="CHEBI:15377"/>
        <dbReference type="ChEBI" id="CHEBI:28938"/>
        <dbReference type="ChEBI" id="CHEBI:35757"/>
        <dbReference type="ChEBI" id="CHEBI:83628"/>
        <dbReference type="EC" id="3.5.1.4"/>
    </reaction>
</comment>
<name>A0A179II60_CORDF</name>
<dbReference type="PANTHER" id="PTHR46072:SF4">
    <property type="entry name" value="AMIDASE C550.07-RELATED"/>
    <property type="match status" value="1"/>
</dbReference>
<feature type="active site" description="Charge relay system" evidence="5">
    <location>
        <position position="202"/>
    </location>
</feature>
<evidence type="ECO:0000313" key="9">
    <source>
        <dbReference type="Proteomes" id="UP000243081"/>
    </source>
</evidence>
<dbReference type="OrthoDB" id="6428749at2759"/>
<reference evidence="8 9" key="1">
    <citation type="submission" date="2016-03" db="EMBL/GenBank/DDBJ databases">
        <title>Fine-scale spatial genetic structure of a fungal parasite of coffee scale insects.</title>
        <authorList>
            <person name="Jackson D."/>
            <person name="Zemenick K.A."/>
            <person name="Malloure B."/>
            <person name="Quandt C.A."/>
            <person name="James T.Y."/>
        </authorList>
    </citation>
    <scope>NUCLEOTIDE SEQUENCE [LARGE SCALE GENOMIC DNA]</scope>
    <source>
        <strain evidence="8 9">UM487</strain>
    </source>
</reference>
<dbReference type="InterPro" id="IPR023631">
    <property type="entry name" value="Amidase_dom"/>
</dbReference>
<keyword evidence="4" id="KW-0378">Hydrolase</keyword>
<dbReference type="Pfam" id="PF01425">
    <property type="entry name" value="Amidase"/>
    <property type="match status" value="1"/>
</dbReference>
<feature type="domain" description="Amidase" evidence="7">
    <location>
        <begin position="74"/>
        <end position="526"/>
    </location>
</feature>
<feature type="binding site" evidence="6">
    <location>
        <position position="202"/>
    </location>
    <ligand>
        <name>substrate</name>
    </ligand>
</feature>
<dbReference type="PANTHER" id="PTHR46072">
    <property type="entry name" value="AMIDASE-RELATED-RELATED"/>
    <property type="match status" value="1"/>
</dbReference>
<feature type="active site" description="Charge relay system" evidence="5">
    <location>
        <position position="126"/>
    </location>
</feature>
<dbReference type="InterPro" id="IPR020556">
    <property type="entry name" value="Amidase_CS"/>
</dbReference>
<dbReference type="EC" id="3.5.1.4" evidence="3"/>
<comment type="similarity">
    <text evidence="2">Belongs to the amidase family.</text>
</comment>
<dbReference type="Proteomes" id="UP000243081">
    <property type="component" value="Unassembled WGS sequence"/>
</dbReference>
<dbReference type="SUPFAM" id="SSF75304">
    <property type="entry name" value="Amidase signature (AS) enzymes"/>
    <property type="match status" value="1"/>
</dbReference>
<evidence type="ECO:0000256" key="3">
    <source>
        <dbReference type="ARBA" id="ARBA00012922"/>
    </source>
</evidence>
<evidence type="ECO:0000313" key="8">
    <source>
        <dbReference type="EMBL" id="OAR02346.1"/>
    </source>
</evidence>
<sequence length="539" mass="59724">METAQQKVERARARREVGLAKVEPKLTDLPDQLPRNSLDLSSSILTAREIELTEKYDVVELLTILKSREVSVEEVTRAFLRRAAVAHAATNCLVELMWDQAIARAKHLDALPEPKGAFFGLPISTKEHHGMVGENIITTASVIAWVDRKHGSNLLYDDLWDEGCVFYARTTQPQTIMHLETVSNLWGRTDNPYNRDLTAGGSSGGESALIAMRGSLLGIGGDIGGSIRCPSAFVGIYGFKPSTKRITVAGQIGHMAGRETIFSTPGPMTVDRKAMELLMKVVLSKQPWRKDPSIVPMPWTPHKFTKPVKIAVQWWDGVVKPHPPVTRALKEVVAACQKAGMQVVDWNCEGLDHKKSWDIISALYWPDGGEETLDCLNGAGDTVLPLTKWVIQEQASVKNMTQAELWKLCYERDAYRASYAKTWNATADSDGHEVDVILCPASFGAATPHEKSKYWGYTSHWNMLDYPGAVFPVTTVDASKDAKDSGYKPINEQDRYIQDLYDPELFAGAPVGLQVVGRRLQEEKVLAALELVEQAMGRP</sequence>